<gene>
    <name evidence="1" type="ORF">L195_g058516</name>
</gene>
<proteinExistence type="predicted"/>
<evidence type="ECO:0000313" key="1">
    <source>
        <dbReference type="EMBL" id="PNX57085.1"/>
    </source>
</evidence>
<dbReference type="Proteomes" id="UP000236291">
    <property type="component" value="Unassembled WGS sequence"/>
</dbReference>
<feature type="non-terminal residue" evidence="1">
    <location>
        <position position="1"/>
    </location>
</feature>
<sequence>DCRAASSASNHWVESSDAFLFLLKWLDCFKNDGGLCLVVTDITR</sequence>
<reference evidence="1 2" key="2">
    <citation type="journal article" date="2017" name="Front. Plant Sci.">
        <title>Gene Classification and Mining of Molecular Markers Useful in Red Clover (Trifolium pratense) Breeding.</title>
        <authorList>
            <person name="Istvanek J."/>
            <person name="Dluhosova J."/>
            <person name="Dluhos P."/>
            <person name="Patkova L."/>
            <person name="Nedelnik J."/>
            <person name="Repkova J."/>
        </authorList>
    </citation>
    <scope>NUCLEOTIDE SEQUENCE [LARGE SCALE GENOMIC DNA]</scope>
    <source>
        <strain evidence="2">cv. Tatra</strain>
        <tissue evidence="1">Young leaves</tissue>
    </source>
</reference>
<protein>
    <submittedName>
        <fullName evidence="1">Uncharacterized protein</fullName>
    </submittedName>
</protein>
<evidence type="ECO:0000313" key="2">
    <source>
        <dbReference type="Proteomes" id="UP000236291"/>
    </source>
</evidence>
<reference evidence="1 2" key="1">
    <citation type="journal article" date="2014" name="Am. J. Bot.">
        <title>Genome assembly and annotation for red clover (Trifolium pratense; Fabaceae).</title>
        <authorList>
            <person name="Istvanek J."/>
            <person name="Jaros M."/>
            <person name="Krenek A."/>
            <person name="Repkova J."/>
        </authorList>
    </citation>
    <scope>NUCLEOTIDE SEQUENCE [LARGE SCALE GENOMIC DNA]</scope>
    <source>
        <strain evidence="2">cv. Tatra</strain>
        <tissue evidence="1">Young leaves</tissue>
    </source>
</reference>
<name>A0A2K3JST1_TRIPR</name>
<accession>A0A2K3JST1</accession>
<dbReference type="AlphaFoldDB" id="A0A2K3JST1"/>
<organism evidence="1 2">
    <name type="scientific">Trifolium pratense</name>
    <name type="common">Red clover</name>
    <dbReference type="NCBI Taxonomy" id="57577"/>
    <lineage>
        <taxon>Eukaryota</taxon>
        <taxon>Viridiplantae</taxon>
        <taxon>Streptophyta</taxon>
        <taxon>Embryophyta</taxon>
        <taxon>Tracheophyta</taxon>
        <taxon>Spermatophyta</taxon>
        <taxon>Magnoliopsida</taxon>
        <taxon>eudicotyledons</taxon>
        <taxon>Gunneridae</taxon>
        <taxon>Pentapetalae</taxon>
        <taxon>rosids</taxon>
        <taxon>fabids</taxon>
        <taxon>Fabales</taxon>
        <taxon>Fabaceae</taxon>
        <taxon>Papilionoideae</taxon>
        <taxon>50 kb inversion clade</taxon>
        <taxon>NPAAA clade</taxon>
        <taxon>Hologalegina</taxon>
        <taxon>IRL clade</taxon>
        <taxon>Trifolieae</taxon>
        <taxon>Trifolium</taxon>
    </lineage>
</organism>
<comment type="caution">
    <text evidence="1">The sequence shown here is derived from an EMBL/GenBank/DDBJ whole genome shotgun (WGS) entry which is preliminary data.</text>
</comment>
<dbReference type="EMBL" id="ASHM01122085">
    <property type="protein sequence ID" value="PNX57085.1"/>
    <property type="molecule type" value="Genomic_DNA"/>
</dbReference>